<evidence type="ECO:0000313" key="3">
    <source>
        <dbReference type="Proteomes" id="UP000298663"/>
    </source>
</evidence>
<feature type="signal peptide" evidence="1">
    <location>
        <begin position="1"/>
        <end position="18"/>
    </location>
</feature>
<sequence length="92" mass="10932">MQHLTIIVVFSLASWILGFMDDCVPVIEDSCPTNFRQMYNAIEEKMLCCRDNGCYWSVCTIDKNPCVEGFSYKEKDWQWCFWPLFKVHCCRN</sequence>
<keyword evidence="1" id="KW-0732">Signal</keyword>
<accession>A0A4U5PIZ3</accession>
<reference evidence="2 3" key="2">
    <citation type="journal article" date="2019" name="G3 (Bethesda)">
        <title>Hybrid Assembly of the Genome of the Entomopathogenic Nematode Steinernema carpocapsae Identifies the X-Chromosome.</title>
        <authorList>
            <person name="Serra L."/>
            <person name="Macchietto M."/>
            <person name="Macias-Munoz A."/>
            <person name="McGill C.J."/>
            <person name="Rodriguez I.M."/>
            <person name="Rodriguez B."/>
            <person name="Murad R."/>
            <person name="Mortazavi A."/>
        </authorList>
    </citation>
    <scope>NUCLEOTIDE SEQUENCE [LARGE SCALE GENOMIC DNA]</scope>
    <source>
        <strain evidence="2 3">ALL</strain>
    </source>
</reference>
<organism evidence="2 3">
    <name type="scientific">Steinernema carpocapsae</name>
    <name type="common">Entomopathogenic nematode</name>
    <dbReference type="NCBI Taxonomy" id="34508"/>
    <lineage>
        <taxon>Eukaryota</taxon>
        <taxon>Metazoa</taxon>
        <taxon>Ecdysozoa</taxon>
        <taxon>Nematoda</taxon>
        <taxon>Chromadorea</taxon>
        <taxon>Rhabditida</taxon>
        <taxon>Tylenchina</taxon>
        <taxon>Panagrolaimomorpha</taxon>
        <taxon>Strongyloidoidea</taxon>
        <taxon>Steinernematidae</taxon>
        <taxon>Steinernema</taxon>
    </lineage>
</organism>
<dbReference type="EMBL" id="AZBU02000002">
    <property type="protein sequence ID" value="TKR96550.1"/>
    <property type="molecule type" value="Genomic_DNA"/>
</dbReference>
<dbReference type="AlphaFoldDB" id="A0A4U5PIZ3"/>
<reference evidence="2 3" key="1">
    <citation type="journal article" date="2015" name="Genome Biol.">
        <title>Comparative genomics of Steinernema reveals deeply conserved gene regulatory networks.</title>
        <authorList>
            <person name="Dillman A.R."/>
            <person name="Macchietto M."/>
            <person name="Porter C.F."/>
            <person name="Rogers A."/>
            <person name="Williams B."/>
            <person name="Antoshechkin I."/>
            <person name="Lee M.M."/>
            <person name="Goodwin Z."/>
            <person name="Lu X."/>
            <person name="Lewis E.E."/>
            <person name="Goodrich-Blair H."/>
            <person name="Stock S.P."/>
            <person name="Adams B.J."/>
            <person name="Sternberg P.W."/>
            <person name="Mortazavi A."/>
        </authorList>
    </citation>
    <scope>NUCLEOTIDE SEQUENCE [LARGE SCALE GENOMIC DNA]</scope>
    <source>
        <strain evidence="2 3">ALL</strain>
    </source>
</reference>
<name>A0A4U5PIZ3_STECR</name>
<protein>
    <submittedName>
        <fullName evidence="2">Uncharacterized protein</fullName>
    </submittedName>
</protein>
<proteinExistence type="predicted"/>
<feature type="chain" id="PRO_5020672227" evidence="1">
    <location>
        <begin position="19"/>
        <end position="92"/>
    </location>
</feature>
<dbReference type="Proteomes" id="UP000298663">
    <property type="component" value="Unassembled WGS sequence"/>
</dbReference>
<evidence type="ECO:0000313" key="2">
    <source>
        <dbReference type="EMBL" id="TKR96550.1"/>
    </source>
</evidence>
<gene>
    <name evidence="2" type="ORF">L596_010551</name>
</gene>
<comment type="caution">
    <text evidence="2">The sequence shown here is derived from an EMBL/GenBank/DDBJ whole genome shotgun (WGS) entry which is preliminary data.</text>
</comment>
<evidence type="ECO:0000256" key="1">
    <source>
        <dbReference type="SAM" id="SignalP"/>
    </source>
</evidence>
<keyword evidence="3" id="KW-1185">Reference proteome</keyword>